<evidence type="ECO:0000313" key="2">
    <source>
        <dbReference type="EMBL" id="TCO07509.1"/>
    </source>
</evidence>
<comment type="caution">
    <text evidence="2">The sequence shown here is derived from an EMBL/GenBank/DDBJ whole genome shotgun (WGS) entry which is preliminary data.</text>
</comment>
<dbReference type="RefSeq" id="WP_132434205.1">
    <property type="nucleotide sequence ID" value="NZ_SLWK01000008.1"/>
</dbReference>
<reference evidence="2 3" key="1">
    <citation type="submission" date="2019-03" db="EMBL/GenBank/DDBJ databases">
        <title>Genomic Encyclopedia of Type Strains, Phase IV (KMG-IV): sequencing the most valuable type-strain genomes for metagenomic binning, comparative biology and taxonomic classification.</title>
        <authorList>
            <person name="Goeker M."/>
        </authorList>
    </citation>
    <scope>NUCLEOTIDE SEQUENCE [LARGE SCALE GENOMIC DNA]</scope>
    <source>
        <strain evidence="2 3">DSM 24179</strain>
    </source>
</reference>
<dbReference type="AlphaFoldDB" id="A0A4R2GGR5"/>
<name>A0A4R2GGR5_9BACT</name>
<feature type="signal peptide" evidence="1">
    <location>
        <begin position="1"/>
        <end position="23"/>
    </location>
</feature>
<dbReference type="OrthoDB" id="1072494at2"/>
<dbReference type="PROSITE" id="PS51257">
    <property type="entry name" value="PROKAR_LIPOPROTEIN"/>
    <property type="match status" value="1"/>
</dbReference>
<keyword evidence="3" id="KW-1185">Reference proteome</keyword>
<evidence type="ECO:0000256" key="1">
    <source>
        <dbReference type="SAM" id="SignalP"/>
    </source>
</evidence>
<keyword evidence="1" id="KW-0732">Signal</keyword>
<dbReference type="EMBL" id="SLWK01000008">
    <property type="protein sequence ID" value="TCO07509.1"/>
    <property type="molecule type" value="Genomic_DNA"/>
</dbReference>
<feature type="chain" id="PRO_5020802995" evidence="1">
    <location>
        <begin position="24"/>
        <end position="273"/>
    </location>
</feature>
<evidence type="ECO:0000313" key="3">
    <source>
        <dbReference type="Proteomes" id="UP000295221"/>
    </source>
</evidence>
<gene>
    <name evidence="2" type="ORF">EV194_108117</name>
</gene>
<protein>
    <submittedName>
        <fullName evidence="2">Uncharacterized protein</fullName>
    </submittedName>
</protein>
<proteinExistence type="predicted"/>
<organism evidence="2 3">
    <name type="scientific">Natronoflexus pectinivorans</name>
    <dbReference type="NCBI Taxonomy" id="682526"/>
    <lineage>
        <taxon>Bacteria</taxon>
        <taxon>Pseudomonadati</taxon>
        <taxon>Bacteroidota</taxon>
        <taxon>Bacteroidia</taxon>
        <taxon>Marinilabiliales</taxon>
        <taxon>Marinilabiliaceae</taxon>
        <taxon>Natronoflexus</taxon>
    </lineage>
</organism>
<sequence>MKRHNIILSFLTGILVLFASACSDDIPDREPSFVPNPNAAKVYFANDEPAKYEVLPVDNSVNVTISRVETAGALTVNFEVLDLSGVFTIPSSVTFAAGESEVTFEVGFDNLEVFVEYRAEIRIDEVHTNPYIEMDGTPNFMLTVLQSDWSPYANGVYFSDFFDAEWEQVLQYSEILEMYRLPSLYADGFHYMFAWDGGEEILPGGTRNASGFYTQQSGYVHPTHGMVSTNTDPDVDYTYYDAESNMFVFDRQFTVAAGSFGWFTETYTITELY</sequence>
<accession>A0A4R2GGR5</accession>
<dbReference type="Proteomes" id="UP000295221">
    <property type="component" value="Unassembled WGS sequence"/>
</dbReference>